<reference evidence="3" key="1">
    <citation type="submission" date="2013-08" db="EMBL/GenBank/DDBJ databases">
        <title>Gene expansion shapes genome architecture in the human pathogen Lichtheimia corymbifera: an evolutionary genomics analysis in the ancient terrestrial Mucorales (Mucoromycotina).</title>
        <authorList>
            <person name="Schwartze V.U."/>
            <person name="Winter S."/>
            <person name="Shelest E."/>
            <person name="Marcet-Houben M."/>
            <person name="Horn F."/>
            <person name="Wehner S."/>
            <person name="Hoffmann K."/>
            <person name="Riege K."/>
            <person name="Sammeth M."/>
            <person name="Nowrousian M."/>
            <person name="Valiante V."/>
            <person name="Linde J."/>
            <person name="Jacobsen I.D."/>
            <person name="Marz M."/>
            <person name="Brakhage A.A."/>
            <person name="Gabaldon T."/>
            <person name="Bocker S."/>
            <person name="Voigt K."/>
        </authorList>
    </citation>
    <scope>NUCLEOTIDE SEQUENCE [LARGE SCALE GENOMIC DNA]</scope>
    <source>
        <strain evidence="3">FSU 9682</strain>
    </source>
</reference>
<feature type="compositionally biased region" description="Acidic residues" evidence="2">
    <location>
        <begin position="276"/>
        <end position="285"/>
    </location>
</feature>
<keyword evidence="1" id="KW-0175">Coiled coil</keyword>
<evidence type="ECO:0000313" key="3">
    <source>
        <dbReference type="EMBL" id="CDH54671.1"/>
    </source>
</evidence>
<organism evidence="3 4">
    <name type="scientific">Lichtheimia corymbifera JMRC:FSU:9682</name>
    <dbReference type="NCBI Taxonomy" id="1263082"/>
    <lineage>
        <taxon>Eukaryota</taxon>
        <taxon>Fungi</taxon>
        <taxon>Fungi incertae sedis</taxon>
        <taxon>Mucoromycota</taxon>
        <taxon>Mucoromycotina</taxon>
        <taxon>Mucoromycetes</taxon>
        <taxon>Mucorales</taxon>
        <taxon>Lichtheimiaceae</taxon>
        <taxon>Lichtheimia</taxon>
    </lineage>
</organism>
<evidence type="ECO:0000256" key="1">
    <source>
        <dbReference type="SAM" id="Coils"/>
    </source>
</evidence>
<proteinExistence type="predicted"/>
<name>A0A068S0B6_9FUNG</name>
<dbReference type="AlphaFoldDB" id="A0A068S0B6"/>
<protein>
    <submittedName>
        <fullName evidence="3">Uncharacterized protein</fullName>
    </submittedName>
</protein>
<feature type="compositionally biased region" description="Polar residues" evidence="2">
    <location>
        <begin position="56"/>
        <end position="73"/>
    </location>
</feature>
<dbReference type="OrthoDB" id="2439595at2759"/>
<evidence type="ECO:0000313" key="4">
    <source>
        <dbReference type="Proteomes" id="UP000027586"/>
    </source>
</evidence>
<accession>A0A068S0B6</accession>
<dbReference type="EMBL" id="CBTN010000024">
    <property type="protein sequence ID" value="CDH54671.1"/>
    <property type="molecule type" value="Genomic_DNA"/>
</dbReference>
<dbReference type="Proteomes" id="UP000027586">
    <property type="component" value="Unassembled WGS sequence"/>
</dbReference>
<feature type="region of interest" description="Disordered" evidence="2">
    <location>
        <begin position="245"/>
        <end position="292"/>
    </location>
</feature>
<dbReference type="VEuPathDB" id="FungiDB:LCOR_05893.1"/>
<evidence type="ECO:0000256" key="2">
    <source>
        <dbReference type="SAM" id="MobiDB-lite"/>
    </source>
</evidence>
<gene>
    <name evidence="3" type="ORF">LCOR_05893.1</name>
</gene>
<feature type="region of interest" description="Disordered" evidence="2">
    <location>
        <begin position="1"/>
        <end position="79"/>
    </location>
</feature>
<keyword evidence="4" id="KW-1185">Reference proteome</keyword>
<sequence>MSNEKETSTPVENSFTASDTTTTTATTTTTTTATADTDMVVENNEPEPSSRPSESGASTNSVTTGNKRPASQQSHDHGYRQRIASWIQHESDTDLYIRSLSESLMIHKEIVERIENEKEQYIEAVEQERKQERKHAEQERQAAHQALETQRQEYDRLMQAHQNALVDLEKKRNEYARMEANYYSHMRTIRATDDDLSTVQSELSAVLSQTANLCMSLRSKADKVAGARFVLEHWPEKEALIREHMLSKQQQQQQQQQPAKKPDTEDDQQQQKDQDEKEQEEEEMKEENKEDEPIMMDVGFIGVFIEKYLVDMILSRILQQSLHPGVPINDAFQQVFEWMDKRNTEWATRLRQQMVALVARQAMDDERSIEDAKQTLVKEMMESLSKVYPHVDGNTEKKLTNIVNRATKLNLAIKGQEVLVKVREIEEGEATFDSSTMKAASKGKAEGTVTIVISPGFSASDPTDEEHGFLVPAKVLCL</sequence>
<feature type="compositionally biased region" description="Low complexity" evidence="2">
    <location>
        <begin position="16"/>
        <end position="55"/>
    </location>
</feature>
<comment type="caution">
    <text evidence="3">The sequence shown here is derived from an EMBL/GenBank/DDBJ whole genome shotgun (WGS) entry which is preliminary data.</text>
</comment>
<feature type="coiled-coil region" evidence="1">
    <location>
        <begin position="97"/>
        <end position="181"/>
    </location>
</feature>